<keyword evidence="2 7" id="KW-0812">Transmembrane</keyword>
<sequence length="302" mass="31266">MAAPTLFTLPQHIQDAIARLADTSAAPEELRAELRDALARAPGAAGAVYGAAAAASARAEDAASEEGDAPAPPALPEAPPPLIDAELLERLAVWSASDGGRAALASHDLDPAEYSHIALVAGAHVYLPPKQRALLRSAEAEDTRAEKTNPFLPAYMSPRPASFGPEYRKVGRQLATVLNVLFSVFGLGGAAYVAATTGGGWTRAQGLLLAVVAGAVVAVADVGLIWIFSARVKKDRREASIKSIKANRGSGRAPGTEAKVLALEGEGGEEGEEKGDADAAPVDVIPAPKAEVRLRRRALGER</sequence>
<evidence type="ECO:0000256" key="4">
    <source>
        <dbReference type="ARBA" id="ARBA00022989"/>
    </source>
</evidence>
<keyword evidence="3" id="KW-0256">Endoplasmic reticulum</keyword>
<dbReference type="GeneID" id="95986669"/>
<evidence type="ECO:0000256" key="1">
    <source>
        <dbReference type="ARBA" id="ARBA00004477"/>
    </source>
</evidence>
<feature type="region of interest" description="Disordered" evidence="6">
    <location>
        <begin position="59"/>
        <end position="79"/>
    </location>
</feature>
<evidence type="ECO:0000256" key="7">
    <source>
        <dbReference type="SAM" id="Phobius"/>
    </source>
</evidence>
<dbReference type="PANTHER" id="PTHR31394">
    <property type="entry name" value="TRANSMEMBRANE PROTEIN 199"/>
    <property type="match status" value="1"/>
</dbReference>
<protein>
    <submittedName>
        <fullName evidence="8">Uncharacterized protein</fullName>
    </submittedName>
</protein>
<evidence type="ECO:0000256" key="5">
    <source>
        <dbReference type="ARBA" id="ARBA00023136"/>
    </source>
</evidence>
<keyword evidence="5 7" id="KW-0472">Membrane</keyword>
<gene>
    <name evidence="8" type="ORF">Q8F55_005626</name>
</gene>
<evidence type="ECO:0000256" key="6">
    <source>
        <dbReference type="SAM" id="MobiDB-lite"/>
    </source>
</evidence>
<feature type="compositionally biased region" description="Pro residues" evidence="6">
    <location>
        <begin position="70"/>
        <end position="79"/>
    </location>
</feature>
<comment type="caution">
    <text evidence="8">The sequence shown here is derived from an EMBL/GenBank/DDBJ whole genome shotgun (WGS) entry which is preliminary data.</text>
</comment>
<keyword evidence="9" id="KW-1185">Reference proteome</keyword>
<evidence type="ECO:0000256" key="2">
    <source>
        <dbReference type="ARBA" id="ARBA00022692"/>
    </source>
</evidence>
<feature type="transmembrane region" description="Helical" evidence="7">
    <location>
        <begin position="207"/>
        <end position="228"/>
    </location>
</feature>
<proteinExistence type="predicted"/>
<feature type="transmembrane region" description="Helical" evidence="7">
    <location>
        <begin position="174"/>
        <end position="195"/>
    </location>
</feature>
<dbReference type="RefSeq" id="XP_069208756.1">
    <property type="nucleotide sequence ID" value="XM_069354114.1"/>
</dbReference>
<accession>A0ABR3Q2Q2</accession>
<dbReference type="InterPro" id="IPR021013">
    <property type="entry name" value="ATPase_Vma12"/>
</dbReference>
<dbReference type="Pfam" id="PF11712">
    <property type="entry name" value="Vma12"/>
    <property type="match status" value="1"/>
</dbReference>
<dbReference type="EMBL" id="JBBXJM010000004">
    <property type="protein sequence ID" value="KAL1408812.1"/>
    <property type="molecule type" value="Genomic_DNA"/>
</dbReference>
<name>A0ABR3Q2Q2_9TREE</name>
<organism evidence="8 9">
    <name type="scientific">Vanrija albida</name>
    <dbReference type="NCBI Taxonomy" id="181172"/>
    <lineage>
        <taxon>Eukaryota</taxon>
        <taxon>Fungi</taxon>
        <taxon>Dikarya</taxon>
        <taxon>Basidiomycota</taxon>
        <taxon>Agaricomycotina</taxon>
        <taxon>Tremellomycetes</taxon>
        <taxon>Trichosporonales</taxon>
        <taxon>Trichosporonaceae</taxon>
        <taxon>Vanrija</taxon>
    </lineage>
</organism>
<comment type="subcellular location">
    <subcellularLocation>
        <location evidence="1">Endoplasmic reticulum membrane</location>
        <topology evidence="1">Multi-pass membrane protein</topology>
    </subcellularLocation>
</comment>
<evidence type="ECO:0000313" key="9">
    <source>
        <dbReference type="Proteomes" id="UP001565368"/>
    </source>
</evidence>
<dbReference type="PANTHER" id="PTHR31394:SF1">
    <property type="entry name" value="TRANSMEMBRANE PROTEIN 199"/>
    <property type="match status" value="1"/>
</dbReference>
<evidence type="ECO:0000313" key="8">
    <source>
        <dbReference type="EMBL" id="KAL1408812.1"/>
    </source>
</evidence>
<dbReference type="Proteomes" id="UP001565368">
    <property type="component" value="Unassembled WGS sequence"/>
</dbReference>
<evidence type="ECO:0000256" key="3">
    <source>
        <dbReference type="ARBA" id="ARBA00022824"/>
    </source>
</evidence>
<keyword evidence="4 7" id="KW-1133">Transmembrane helix</keyword>
<reference evidence="8 9" key="1">
    <citation type="submission" date="2023-08" db="EMBL/GenBank/DDBJ databases">
        <title>Annotated Genome Sequence of Vanrija albida AlHP1.</title>
        <authorList>
            <person name="Herzog R."/>
        </authorList>
    </citation>
    <scope>NUCLEOTIDE SEQUENCE [LARGE SCALE GENOMIC DNA]</scope>
    <source>
        <strain evidence="8 9">AlHP1</strain>
    </source>
</reference>